<sequence length="182" mass="19484">MASANRQSNALERALDDITTRIGCHLRPPVGPPRIPVGLAVPDDLRELYRRCGGATLFEDAPYPWRVSGPDELVAASPRLLTPDIAEEIAATDPSDLTNGCFVIADGGTGTSTEPHIVIDLHPARAGLCYLAGWDTYGLVGDMPIVADGIAELLQRLLATNGQQPAPPGPYHGDAYEEHLRR</sequence>
<dbReference type="RefSeq" id="WP_308716583.1">
    <property type="nucleotide sequence ID" value="NZ_JAVHUY010000040.1"/>
</dbReference>
<gene>
    <name evidence="3" type="ORF">RB614_32885</name>
</gene>
<name>A0ABU0ZQN0_9ACTN</name>
<evidence type="ECO:0000259" key="2">
    <source>
        <dbReference type="Pfam" id="PF09346"/>
    </source>
</evidence>
<accession>A0ABU0ZQN0</accession>
<dbReference type="SUPFAM" id="SSF160631">
    <property type="entry name" value="SMI1/KNR4-like"/>
    <property type="match status" value="1"/>
</dbReference>
<dbReference type="EMBL" id="JAVHUY010000040">
    <property type="protein sequence ID" value="MDQ7909328.1"/>
    <property type="molecule type" value="Genomic_DNA"/>
</dbReference>
<evidence type="ECO:0000256" key="1">
    <source>
        <dbReference type="SAM" id="MobiDB-lite"/>
    </source>
</evidence>
<evidence type="ECO:0000313" key="3">
    <source>
        <dbReference type="EMBL" id="MDQ7909328.1"/>
    </source>
</evidence>
<feature type="domain" description="Knr4/Smi1-like" evidence="2">
    <location>
        <begin position="38"/>
        <end position="132"/>
    </location>
</feature>
<dbReference type="Proteomes" id="UP001230908">
    <property type="component" value="Unassembled WGS sequence"/>
</dbReference>
<reference evidence="3 4" key="1">
    <citation type="submission" date="2023-08" db="EMBL/GenBank/DDBJ databases">
        <title>Phytohabitans sansha sp. nov., isolated from marine sediment.</title>
        <authorList>
            <person name="Zhao Y."/>
            <person name="Yi K."/>
        </authorList>
    </citation>
    <scope>NUCLEOTIDE SEQUENCE [LARGE SCALE GENOMIC DNA]</scope>
    <source>
        <strain evidence="3 4">ZYX-F-186</strain>
    </source>
</reference>
<proteinExistence type="predicted"/>
<organism evidence="3 4">
    <name type="scientific">Phytohabitans maris</name>
    <dbReference type="NCBI Taxonomy" id="3071409"/>
    <lineage>
        <taxon>Bacteria</taxon>
        <taxon>Bacillati</taxon>
        <taxon>Actinomycetota</taxon>
        <taxon>Actinomycetes</taxon>
        <taxon>Micromonosporales</taxon>
        <taxon>Micromonosporaceae</taxon>
    </lineage>
</organism>
<evidence type="ECO:0000313" key="4">
    <source>
        <dbReference type="Proteomes" id="UP001230908"/>
    </source>
</evidence>
<dbReference type="Pfam" id="PF09346">
    <property type="entry name" value="SMI1_KNR4"/>
    <property type="match status" value="1"/>
</dbReference>
<feature type="region of interest" description="Disordered" evidence="1">
    <location>
        <begin position="161"/>
        <end position="182"/>
    </location>
</feature>
<dbReference type="InterPro" id="IPR018958">
    <property type="entry name" value="Knr4/Smi1-like_dom"/>
</dbReference>
<keyword evidence="4" id="KW-1185">Reference proteome</keyword>
<protein>
    <submittedName>
        <fullName evidence="3">SMI1/KNR4 family protein</fullName>
    </submittedName>
</protein>
<comment type="caution">
    <text evidence="3">The sequence shown here is derived from an EMBL/GenBank/DDBJ whole genome shotgun (WGS) entry which is preliminary data.</text>
</comment>
<dbReference type="InterPro" id="IPR037883">
    <property type="entry name" value="Knr4/Smi1-like_sf"/>
</dbReference>